<evidence type="ECO:0000313" key="2">
    <source>
        <dbReference type="EMBL" id="QSZ29455.1"/>
    </source>
</evidence>
<feature type="compositionally biased region" description="Basic residues" evidence="1">
    <location>
        <begin position="350"/>
        <end position="365"/>
    </location>
</feature>
<dbReference type="EMBL" id="CP063405">
    <property type="protein sequence ID" value="QSZ29455.1"/>
    <property type="molecule type" value="Genomic_DNA"/>
</dbReference>
<feature type="compositionally biased region" description="Low complexity" evidence="1">
    <location>
        <begin position="484"/>
        <end position="495"/>
    </location>
</feature>
<sequence>MRRKRERGEERAKRPKAKAKAKEGESIPTTSELSRDIHANIFPISKLQHLVILIVSFAAMDISKLPSTSVSPRSPRSPIEYKSPIRLEYVDIKLRQHQQHLPDNINPPSNSTTPEPLNVGDTLTPIISSFAEKKYKRNLQTLSDCWLTHEQIDVARRWGQDATESLRESRHIELLVECVKSIFPPWDRVWDQQYFEELHNEYNNRMEQWTHTIGNRGRYLEESQAKMALSKLVNAMDLAGYGNVELRWVTGVLDSDYPKQLFWAIREWCEARLEKVLDEIERKQQQGKPEMEIEVHGILEAQGNTQESKTEMETQKERRMEKIQKEKEIQEEKGIEKERETEMKTQNGVKTRKSQRNINSRKHKPQITDTHDLSQTPKIRNCKRNAKPGNHPPSHDNQERISQINDTPEPSQATNTGKYTRVTETSNPIQITNNRNHTQNITGHESTRKTENKKSKRNTKGQEQESYIQQSARITNIRKRTYADSNNMDSNTSNTKRLRRSPRLKSILDSKTAQNEFRD</sequence>
<feature type="region of interest" description="Disordered" evidence="1">
    <location>
        <begin position="298"/>
        <end position="519"/>
    </location>
</feature>
<feature type="compositionally biased region" description="Basic and acidic residues" evidence="1">
    <location>
        <begin position="1"/>
        <end position="12"/>
    </location>
</feature>
<proteinExistence type="predicted"/>
<organism evidence="2 3">
    <name type="scientific">Monilinia vaccinii-corymbosi</name>
    <dbReference type="NCBI Taxonomy" id="61207"/>
    <lineage>
        <taxon>Eukaryota</taxon>
        <taxon>Fungi</taxon>
        <taxon>Dikarya</taxon>
        <taxon>Ascomycota</taxon>
        <taxon>Pezizomycotina</taxon>
        <taxon>Leotiomycetes</taxon>
        <taxon>Helotiales</taxon>
        <taxon>Sclerotiniaceae</taxon>
        <taxon>Monilinia</taxon>
    </lineage>
</organism>
<evidence type="ECO:0000256" key="1">
    <source>
        <dbReference type="SAM" id="MobiDB-lite"/>
    </source>
</evidence>
<feature type="region of interest" description="Disordered" evidence="1">
    <location>
        <begin position="1"/>
        <end position="31"/>
    </location>
</feature>
<protein>
    <submittedName>
        <fullName evidence="2">Uncharacterized protein</fullName>
    </submittedName>
</protein>
<name>A0A8A3NUT1_9HELO</name>
<gene>
    <name evidence="2" type="ORF">DSL72_003969</name>
</gene>
<evidence type="ECO:0000313" key="3">
    <source>
        <dbReference type="Proteomes" id="UP000672032"/>
    </source>
</evidence>
<feature type="compositionally biased region" description="Polar residues" evidence="1">
    <location>
        <begin position="464"/>
        <end position="474"/>
    </location>
</feature>
<feature type="compositionally biased region" description="Polar residues" evidence="1">
    <location>
        <begin position="509"/>
        <end position="519"/>
    </location>
</feature>
<feature type="compositionally biased region" description="Polar residues" evidence="1">
    <location>
        <begin position="400"/>
        <end position="444"/>
    </location>
</feature>
<feature type="compositionally biased region" description="Basic and acidic residues" evidence="1">
    <location>
        <begin position="308"/>
        <end position="343"/>
    </location>
</feature>
<dbReference type="AlphaFoldDB" id="A0A8A3NUT1"/>
<reference evidence="2" key="1">
    <citation type="submission" date="2020-10" db="EMBL/GenBank/DDBJ databases">
        <title>Genome Sequence of Monilinia vaccinii-corymbosi Sheds Light on Mummy Berry Disease Infection of Blueberry and Mating Type.</title>
        <authorList>
            <person name="Yow A.G."/>
            <person name="Zhang Y."/>
            <person name="Bansal K."/>
            <person name="Eacker S.M."/>
            <person name="Sullivan S."/>
            <person name="Liachko I."/>
            <person name="Cubeta M.A."/>
            <person name="Rollins J.A."/>
            <person name="Ashrafi H."/>
        </authorList>
    </citation>
    <scope>NUCLEOTIDE SEQUENCE</scope>
    <source>
        <strain evidence="2">RL-1</strain>
    </source>
</reference>
<dbReference type="OrthoDB" id="3521706at2759"/>
<keyword evidence="3" id="KW-1185">Reference proteome</keyword>
<dbReference type="Proteomes" id="UP000672032">
    <property type="component" value="Chromosome 1"/>
</dbReference>
<accession>A0A8A3NUT1</accession>